<reference evidence="2 3" key="1">
    <citation type="submission" date="2017-07" db="EMBL/GenBank/DDBJ databases">
        <title>Draft Genome Sequences of Select Purple Nonsulfur Bacteria.</title>
        <authorList>
            <person name="Lasarre B."/>
            <person name="Mckinlay J.B."/>
        </authorList>
    </citation>
    <scope>NUCLEOTIDE SEQUENCE [LARGE SCALE GENOMIC DNA]</scope>
    <source>
        <strain evidence="2 3">DSM 5909</strain>
    </source>
</reference>
<dbReference type="Proteomes" id="UP000249130">
    <property type="component" value="Unassembled WGS sequence"/>
</dbReference>
<evidence type="ECO:0000313" key="2">
    <source>
        <dbReference type="EMBL" id="RAI31425.1"/>
    </source>
</evidence>
<evidence type="ECO:0000313" key="3">
    <source>
        <dbReference type="Proteomes" id="UP000249130"/>
    </source>
</evidence>
<keyword evidence="1" id="KW-0472">Membrane</keyword>
<comment type="caution">
    <text evidence="2">The sequence shown here is derived from an EMBL/GenBank/DDBJ whole genome shotgun (WGS) entry which is preliminary data.</text>
</comment>
<dbReference type="EMBL" id="NPEX01000910">
    <property type="protein sequence ID" value="RAI31425.1"/>
    <property type="molecule type" value="Genomic_DNA"/>
</dbReference>
<accession>A0A327K120</accession>
<keyword evidence="3" id="KW-1185">Reference proteome</keyword>
<sequence length="69" mass="6754">LTLLGAHYTGGLLVAGSAVFGLSYAIGSAGGSTATASAMDIFSSAGAPITAGLVLFVLVALMLRLQAIR</sequence>
<gene>
    <name evidence="2" type="ORF">CH341_32685</name>
</gene>
<feature type="non-terminal residue" evidence="2">
    <location>
        <position position="1"/>
    </location>
</feature>
<keyword evidence="1" id="KW-0812">Transmembrane</keyword>
<evidence type="ECO:0000256" key="1">
    <source>
        <dbReference type="SAM" id="Phobius"/>
    </source>
</evidence>
<keyword evidence="1" id="KW-1133">Transmembrane helix</keyword>
<protein>
    <recommendedName>
        <fullName evidence="4">MFS transporter</fullName>
    </recommendedName>
</protein>
<name>A0A327K120_9BRAD</name>
<organism evidence="2 3">
    <name type="scientific">Rhodoplanes roseus</name>
    <dbReference type="NCBI Taxonomy" id="29409"/>
    <lineage>
        <taxon>Bacteria</taxon>
        <taxon>Pseudomonadati</taxon>
        <taxon>Pseudomonadota</taxon>
        <taxon>Alphaproteobacteria</taxon>
        <taxon>Hyphomicrobiales</taxon>
        <taxon>Nitrobacteraceae</taxon>
        <taxon>Rhodoplanes</taxon>
    </lineage>
</organism>
<proteinExistence type="predicted"/>
<evidence type="ECO:0008006" key="4">
    <source>
        <dbReference type="Google" id="ProtNLM"/>
    </source>
</evidence>
<feature type="transmembrane region" description="Helical" evidence="1">
    <location>
        <begin position="41"/>
        <end position="63"/>
    </location>
</feature>
<feature type="transmembrane region" description="Helical" evidence="1">
    <location>
        <begin position="12"/>
        <end position="29"/>
    </location>
</feature>
<dbReference type="AlphaFoldDB" id="A0A327K120"/>